<reference evidence="2" key="1">
    <citation type="journal article" date="2012" name="Nature">
        <title>The oyster genome reveals stress adaptation and complexity of shell formation.</title>
        <authorList>
            <person name="Zhang G."/>
            <person name="Fang X."/>
            <person name="Guo X."/>
            <person name="Li L."/>
            <person name="Luo R."/>
            <person name="Xu F."/>
            <person name="Yang P."/>
            <person name="Zhang L."/>
            <person name="Wang X."/>
            <person name="Qi H."/>
            <person name="Xiong Z."/>
            <person name="Que H."/>
            <person name="Xie Y."/>
            <person name="Holland P.W."/>
            <person name="Paps J."/>
            <person name="Zhu Y."/>
            <person name="Wu F."/>
            <person name="Chen Y."/>
            <person name="Wang J."/>
            <person name="Peng C."/>
            <person name="Meng J."/>
            <person name="Yang L."/>
            <person name="Liu J."/>
            <person name="Wen B."/>
            <person name="Zhang N."/>
            <person name="Huang Z."/>
            <person name="Zhu Q."/>
            <person name="Feng Y."/>
            <person name="Mount A."/>
            <person name="Hedgecock D."/>
            <person name="Xu Z."/>
            <person name="Liu Y."/>
            <person name="Domazet-Loso T."/>
            <person name="Du Y."/>
            <person name="Sun X."/>
            <person name="Zhang S."/>
            <person name="Liu B."/>
            <person name="Cheng P."/>
            <person name="Jiang X."/>
            <person name="Li J."/>
            <person name="Fan D."/>
            <person name="Wang W."/>
            <person name="Fu W."/>
            <person name="Wang T."/>
            <person name="Wang B."/>
            <person name="Zhang J."/>
            <person name="Peng Z."/>
            <person name="Li Y."/>
            <person name="Li N."/>
            <person name="Wang J."/>
            <person name="Chen M."/>
            <person name="He Y."/>
            <person name="Tan F."/>
            <person name="Song X."/>
            <person name="Zheng Q."/>
            <person name="Huang R."/>
            <person name="Yang H."/>
            <person name="Du X."/>
            <person name="Chen L."/>
            <person name="Yang M."/>
            <person name="Gaffney P.M."/>
            <person name="Wang S."/>
            <person name="Luo L."/>
            <person name="She Z."/>
            <person name="Ming Y."/>
            <person name="Huang W."/>
            <person name="Zhang S."/>
            <person name="Huang B."/>
            <person name="Zhang Y."/>
            <person name="Qu T."/>
            <person name="Ni P."/>
            <person name="Miao G."/>
            <person name="Wang J."/>
            <person name="Wang Q."/>
            <person name="Steinberg C.E."/>
            <person name="Wang H."/>
            <person name="Li N."/>
            <person name="Qian L."/>
            <person name="Zhang G."/>
            <person name="Li Y."/>
            <person name="Yang H."/>
            <person name="Liu X."/>
            <person name="Wang J."/>
            <person name="Yin Y."/>
            <person name="Wang J."/>
        </authorList>
    </citation>
    <scope>NUCLEOTIDE SEQUENCE [LARGE SCALE GENOMIC DNA]</scope>
    <source>
        <strain evidence="2">05x7-T-G4-1.051#20</strain>
    </source>
</reference>
<dbReference type="Pfam" id="PF18759">
    <property type="entry name" value="Plavaka"/>
    <property type="match status" value="1"/>
</dbReference>
<feature type="compositionally biased region" description="Basic and acidic residues" evidence="1">
    <location>
        <begin position="70"/>
        <end position="83"/>
    </location>
</feature>
<dbReference type="InterPro" id="IPR013087">
    <property type="entry name" value="Znf_C2H2_type"/>
</dbReference>
<feature type="region of interest" description="Disordered" evidence="1">
    <location>
        <begin position="56"/>
        <end position="83"/>
    </location>
</feature>
<name>K1QRS9_MAGGI</name>
<dbReference type="PROSITE" id="PS50157">
    <property type="entry name" value="ZINC_FINGER_C2H2_2"/>
    <property type="match status" value="1"/>
</dbReference>
<protein>
    <submittedName>
        <fullName evidence="2">Uncharacterized protein</fullName>
    </submittedName>
</protein>
<dbReference type="InterPro" id="IPR041078">
    <property type="entry name" value="Plavaka"/>
</dbReference>
<gene>
    <name evidence="2" type="ORF">CGI_10007085</name>
</gene>
<evidence type="ECO:0000256" key="1">
    <source>
        <dbReference type="SAM" id="MobiDB-lite"/>
    </source>
</evidence>
<sequence>MAFPCIVCGVSFDKSNHLQRHILTRKHHINNEFHSILRGKTSGDQKLQFVLPAEDTCTPAETEQSQDPPPIDHGDVLFSDGKKNNELESDDIESLEVAKYVWFIILKEMGVPDIPPLAKIRSMKFGQLDVENLISKGEDDSGLPIYINIKPSEIAKLNLSNPTISPNIARYPRKTTIIKEQRDGTRLHEIISPWASQNVILAEIKIAEEDRNDENDHNCLMERRRLMTVPLLNLSKDVEPSIINESMTTSGVPFRFRNNEIYSNFLGASEHASVLSISKLILQDIESTQPCQQNPVETFDADMKTCIAIKMEVASLIADFNMLSLACNHAGATALKFCPKCHADRDTCSSKERERFPQETMRTIERLRLRGTEKSKKSLKKQTGVKDYDNPFWEVLNPHRDIPSGVLHLFHLGTSKHLLKVCIESLSEDKVSVLESHLSGLDSQQQITFNICKNLNSRQGKDLKKFIQVAPFSLAFAGLSTVYLKMTCLLALINRMVCKDAFDDEDIHQLFDNLTDEISHHGPPLGYSEDVFEKRHGPKACTNRVQELAQRKELIDFLGHLSAKDPNYESHMPVLLMPNRCNNKKAILQELSSFHPQCLLLQGLVDLGTPSPTVDGKMITYQSCRSQDGSVIKEGMFLAYINSENEVEIGLFKRGYLLLLEKQRKSLITVEKGHIQTTSFLGCPIVHFMNETDVVPLHRVLSYVPLVHHCGHSHCTIREGRTTIRVEQEDKDVYRRFVVHNMNHAVKVYVVNVYSLKCPSGIPSADLKTCSKKL</sequence>
<accession>K1QRS9</accession>
<dbReference type="EMBL" id="JH816376">
    <property type="protein sequence ID" value="EKC39627.1"/>
    <property type="molecule type" value="Genomic_DNA"/>
</dbReference>
<evidence type="ECO:0000313" key="2">
    <source>
        <dbReference type="EMBL" id="EKC39627.1"/>
    </source>
</evidence>
<dbReference type="InParanoid" id="K1QRS9"/>
<proteinExistence type="predicted"/>
<dbReference type="HOGENOM" id="CLU_361405_0_0_1"/>
<dbReference type="PROSITE" id="PS00028">
    <property type="entry name" value="ZINC_FINGER_C2H2_1"/>
    <property type="match status" value="1"/>
</dbReference>
<organism evidence="2">
    <name type="scientific">Magallana gigas</name>
    <name type="common">Pacific oyster</name>
    <name type="synonym">Crassostrea gigas</name>
    <dbReference type="NCBI Taxonomy" id="29159"/>
    <lineage>
        <taxon>Eukaryota</taxon>
        <taxon>Metazoa</taxon>
        <taxon>Spiralia</taxon>
        <taxon>Lophotrochozoa</taxon>
        <taxon>Mollusca</taxon>
        <taxon>Bivalvia</taxon>
        <taxon>Autobranchia</taxon>
        <taxon>Pteriomorphia</taxon>
        <taxon>Ostreida</taxon>
        <taxon>Ostreoidea</taxon>
        <taxon>Ostreidae</taxon>
        <taxon>Magallana</taxon>
    </lineage>
</organism>
<dbReference type="AlphaFoldDB" id="K1QRS9"/>